<dbReference type="AlphaFoldDB" id="A0AA46AFC7"/>
<evidence type="ECO:0000313" key="2">
    <source>
        <dbReference type="Proteomes" id="UP001157946"/>
    </source>
</evidence>
<dbReference type="Proteomes" id="UP001157946">
    <property type="component" value="Unassembled WGS sequence"/>
</dbReference>
<gene>
    <name evidence="1" type="ORF">SAMN06265361_103346</name>
</gene>
<evidence type="ECO:0000313" key="1">
    <source>
        <dbReference type="EMBL" id="SMP19969.1"/>
    </source>
</evidence>
<dbReference type="RefSeq" id="WP_022738129.1">
    <property type="nucleotide sequence ID" value="NZ_FXTU01000003.1"/>
</dbReference>
<accession>A0AA46AFC7</accession>
<organism evidence="1 2">
    <name type="scientific">Laceyella tengchongensis</name>
    <dbReference type="NCBI Taxonomy" id="574699"/>
    <lineage>
        <taxon>Bacteria</taxon>
        <taxon>Bacillati</taxon>
        <taxon>Bacillota</taxon>
        <taxon>Bacilli</taxon>
        <taxon>Bacillales</taxon>
        <taxon>Thermoactinomycetaceae</taxon>
        <taxon>Laceyella</taxon>
    </lineage>
</organism>
<dbReference type="InterPro" id="IPR029033">
    <property type="entry name" value="His_PPase_superfam"/>
</dbReference>
<keyword evidence="2" id="KW-1185">Reference proteome</keyword>
<dbReference type="SUPFAM" id="SSF53254">
    <property type="entry name" value="Phosphoglycerate mutase-like"/>
    <property type="match status" value="1"/>
</dbReference>
<proteinExistence type="predicted"/>
<name>A0AA46AFC7_9BACL</name>
<reference evidence="1" key="1">
    <citation type="submission" date="2017-05" db="EMBL/GenBank/DDBJ databases">
        <authorList>
            <person name="Varghese N."/>
            <person name="Submissions S."/>
        </authorList>
    </citation>
    <scope>NUCLEOTIDE SEQUENCE</scope>
    <source>
        <strain evidence="1">DSM 45262</strain>
    </source>
</reference>
<dbReference type="Gene3D" id="3.40.50.1240">
    <property type="entry name" value="Phosphoglycerate mutase-like"/>
    <property type="match status" value="1"/>
</dbReference>
<dbReference type="Pfam" id="PF00300">
    <property type="entry name" value="His_Phos_1"/>
    <property type="match status" value="1"/>
</dbReference>
<comment type="caution">
    <text evidence="1">The sequence shown here is derived from an EMBL/GenBank/DDBJ whole genome shotgun (WGS) entry which is preliminary data.</text>
</comment>
<protein>
    <submittedName>
        <fullName evidence="1">Broad specificity phosphatase PhoE</fullName>
    </submittedName>
</protein>
<dbReference type="InterPro" id="IPR013078">
    <property type="entry name" value="His_Pase_superF_clade-1"/>
</dbReference>
<sequence length="180" mass="20943">MKIGLVRHFKVKKDFPKKFLLTQQELSQWIKEYDVADIEEGEVDLGDIAWKRCFTSDLPRAEKTARKIYQGPITVTKALREIPICPLFRNHEVKLPLWAWGLIMRGAWLCNHRSQIEVKQDVQRRLADVIDEIMSRNGEDTLIVSHGILMVSMRQELLKRGFKGPRLGTPANGRLYVFEK</sequence>
<dbReference type="EMBL" id="FXTU01000003">
    <property type="protein sequence ID" value="SMP19969.1"/>
    <property type="molecule type" value="Genomic_DNA"/>
</dbReference>